<organism evidence="1 2">
    <name type="scientific">Cutibacterium modestum HL044PA1</name>
    <dbReference type="NCBI Taxonomy" id="765109"/>
    <lineage>
        <taxon>Bacteria</taxon>
        <taxon>Bacillati</taxon>
        <taxon>Actinomycetota</taxon>
        <taxon>Actinomycetes</taxon>
        <taxon>Propionibacteriales</taxon>
        <taxon>Propionibacteriaceae</taxon>
        <taxon>Cutibacterium</taxon>
        <taxon>Cutibacterium modestum</taxon>
    </lineage>
</organism>
<reference evidence="1" key="1">
    <citation type="submission" date="2010-08" db="EMBL/GenBank/DDBJ databases">
        <authorList>
            <person name="Weinstock G."/>
            <person name="Sodergren E."/>
            <person name="Clifton S."/>
            <person name="Fulton L."/>
            <person name="Fulton B."/>
            <person name="Courtney L."/>
            <person name="Fronick C."/>
            <person name="Harrison M."/>
            <person name="Strong C."/>
            <person name="Farmer C."/>
            <person name="Delahaunty K."/>
            <person name="Markovic C."/>
            <person name="Hall O."/>
            <person name="Minx P."/>
            <person name="Tomlinson C."/>
            <person name="Mitreva M."/>
            <person name="Hou S."/>
            <person name="Chen J."/>
            <person name="Wollam A."/>
            <person name="Pepin K.H."/>
            <person name="Johnson M."/>
            <person name="Bhonagiri V."/>
            <person name="Zhang X."/>
            <person name="Suruliraj S."/>
            <person name="Warren W."/>
            <person name="Chinwalla A."/>
            <person name="Mardis E.R."/>
            <person name="Wilson R.K."/>
        </authorList>
    </citation>
    <scope>NUCLEOTIDE SEQUENCE [LARGE SCALE GENOMIC DNA]</scope>
    <source>
        <strain evidence="1">HL044PA1</strain>
    </source>
</reference>
<evidence type="ECO:0000313" key="1">
    <source>
        <dbReference type="EMBL" id="EFS92622.1"/>
    </source>
</evidence>
<evidence type="ECO:0000313" key="2">
    <source>
        <dbReference type="Proteomes" id="UP000003179"/>
    </source>
</evidence>
<dbReference type="GeneID" id="92881974"/>
<dbReference type="RefSeq" id="WP_002528086.1">
    <property type="nucleotide sequence ID" value="NZ_GL383180.1"/>
</dbReference>
<proteinExistence type="predicted"/>
<sequence>MPRLPQQLVLEQGYSAALVETMYTVGVYTHLTPNHTTDNEIDISAS</sequence>
<gene>
    <name evidence="1" type="ORF">HMPREF9607_01152</name>
</gene>
<protein>
    <submittedName>
        <fullName evidence="1">Uncharacterized protein</fullName>
    </submittedName>
</protein>
<accession>A0ABP2K972</accession>
<name>A0ABP2K972_9ACTN</name>
<keyword evidence="2" id="KW-1185">Reference proteome</keyword>
<dbReference type="Proteomes" id="UP000003179">
    <property type="component" value="Unassembled WGS sequence"/>
</dbReference>
<dbReference type="EMBL" id="ADZU01000019">
    <property type="protein sequence ID" value="EFS92622.1"/>
    <property type="molecule type" value="Genomic_DNA"/>
</dbReference>
<comment type="caution">
    <text evidence="1">The sequence shown here is derived from an EMBL/GenBank/DDBJ whole genome shotgun (WGS) entry which is preliminary data.</text>
</comment>